<dbReference type="SMART" id="SM00347">
    <property type="entry name" value="HTH_MARR"/>
    <property type="match status" value="1"/>
</dbReference>
<comment type="caution">
    <text evidence="2">The sequence shown here is derived from an EMBL/GenBank/DDBJ whole genome shotgun (WGS) entry which is preliminary data.</text>
</comment>
<dbReference type="InterPro" id="IPR036388">
    <property type="entry name" value="WH-like_DNA-bd_sf"/>
</dbReference>
<dbReference type="Gene3D" id="1.10.10.10">
    <property type="entry name" value="Winged helix-like DNA-binding domain superfamily/Winged helix DNA-binding domain"/>
    <property type="match status" value="1"/>
</dbReference>
<dbReference type="Proteomes" id="UP001500542">
    <property type="component" value="Unassembled WGS sequence"/>
</dbReference>
<gene>
    <name evidence="2" type="ORF">GCM10009554_12290</name>
</gene>
<evidence type="ECO:0000313" key="3">
    <source>
        <dbReference type="Proteomes" id="UP001500542"/>
    </source>
</evidence>
<name>A0ABP4A2L3_9ACTN</name>
<keyword evidence="3" id="KW-1185">Reference proteome</keyword>
<dbReference type="InterPro" id="IPR039422">
    <property type="entry name" value="MarR/SlyA-like"/>
</dbReference>
<dbReference type="PANTHER" id="PTHR33164:SF104">
    <property type="entry name" value="TRANSCRIPTIONAL REGULATORY PROTEIN"/>
    <property type="match status" value="1"/>
</dbReference>
<evidence type="ECO:0000313" key="2">
    <source>
        <dbReference type="EMBL" id="GAA0929721.1"/>
    </source>
</evidence>
<sequence length="166" mass="18893">MKDSIDTHVELWSRELPDMDLRVEGIATRLQALGRYLDRRRDAVLAEHGLQWWGFKTLHMLRRGGAPYQSTPGRLATQLGLSPAAMTNRLDALERMTYVARHHDRDDRRKVVATLTDSGLKIWQQALGDITQVEVDLVNQLSPADQDQLTGLLRILVLSTEQQENV</sequence>
<dbReference type="PANTHER" id="PTHR33164">
    <property type="entry name" value="TRANSCRIPTIONAL REGULATOR, MARR FAMILY"/>
    <property type="match status" value="1"/>
</dbReference>
<evidence type="ECO:0000259" key="1">
    <source>
        <dbReference type="PROSITE" id="PS50995"/>
    </source>
</evidence>
<accession>A0ABP4A2L3</accession>
<dbReference type="InterPro" id="IPR000835">
    <property type="entry name" value="HTH_MarR-typ"/>
</dbReference>
<protein>
    <submittedName>
        <fullName evidence="2">MarR family transcriptional regulator</fullName>
    </submittedName>
</protein>
<dbReference type="PRINTS" id="PR00598">
    <property type="entry name" value="HTHMARR"/>
</dbReference>
<dbReference type="Pfam" id="PF01047">
    <property type="entry name" value="MarR"/>
    <property type="match status" value="1"/>
</dbReference>
<dbReference type="RefSeq" id="WP_343965686.1">
    <property type="nucleotide sequence ID" value="NZ_BAAAHK010000003.1"/>
</dbReference>
<dbReference type="EMBL" id="BAAAHK010000003">
    <property type="protein sequence ID" value="GAA0929721.1"/>
    <property type="molecule type" value="Genomic_DNA"/>
</dbReference>
<organism evidence="2 3">
    <name type="scientific">Kribbella koreensis</name>
    <dbReference type="NCBI Taxonomy" id="57909"/>
    <lineage>
        <taxon>Bacteria</taxon>
        <taxon>Bacillati</taxon>
        <taxon>Actinomycetota</taxon>
        <taxon>Actinomycetes</taxon>
        <taxon>Propionibacteriales</taxon>
        <taxon>Kribbellaceae</taxon>
        <taxon>Kribbella</taxon>
    </lineage>
</organism>
<dbReference type="InterPro" id="IPR036390">
    <property type="entry name" value="WH_DNA-bd_sf"/>
</dbReference>
<proteinExistence type="predicted"/>
<reference evidence="3" key="1">
    <citation type="journal article" date="2019" name="Int. J. Syst. Evol. Microbiol.">
        <title>The Global Catalogue of Microorganisms (GCM) 10K type strain sequencing project: providing services to taxonomists for standard genome sequencing and annotation.</title>
        <authorList>
            <consortium name="The Broad Institute Genomics Platform"/>
            <consortium name="The Broad Institute Genome Sequencing Center for Infectious Disease"/>
            <person name="Wu L."/>
            <person name="Ma J."/>
        </authorList>
    </citation>
    <scope>NUCLEOTIDE SEQUENCE [LARGE SCALE GENOMIC DNA]</scope>
    <source>
        <strain evidence="3">JCM 10977</strain>
    </source>
</reference>
<feature type="domain" description="HTH marR-type" evidence="1">
    <location>
        <begin position="23"/>
        <end position="158"/>
    </location>
</feature>
<dbReference type="PROSITE" id="PS50995">
    <property type="entry name" value="HTH_MARR_2"/>
    <property type="match status" value="1"/>
</dbReference>
<dbReference type="SUPFAM" id="SSF46785">
    <property type="entry name" value="Winged helix' DNA-binding domain"/>
    <property type="match status" value="1"/>
</dbReference>